<accession>E9IR50</accession>
<evidence type="ECO:0000313" key="1">
    <source>
        <dbReference type="EMBL" id="EFZ16953.1"/>
    </source>
</evidence>
<dbReference type="EMBL" id="GL765060">
    <property type="protein sequence ID" value="EFZ16953.1"/>
    <property type="molecule type" value="Genomic_DNA"/>
</dbReference>
<proteinExistence type="predicted"/>
<protein>
    <submittedName>
        <fullName evidence="1">Uncharacterized protein</fullName>
    </submittedName>
</protein>
<dbReference type="AlphaFoldDB" id="E9IR50"/>
<dbReference type="HOGENOM" id="CLU_2087837_0_0_1"/>
<reference evidence="1" key="1">
    <citation type="journal article" date="2011" name="Proc. Natl. Acad. Sci. U.S.A.">
        <title>The genome of the fire ant Solenopsis invicta.</title>
        <authorList>
            <person name="Wurm Y."/>
            <person name="Wang J."/>
            <person name="Riba-Grognuz O."/>
            <person name="Corona M."/>
            <person name="Nygaard S."/>
            <person name="Hunt B.G."/>
            <person name="Ingram K.K."/>
            <person name="Falquet L."/>
            <person name="Nipitwattanaphon M."/>
            <person name="Gotzek D."/>
            <person name="Dijkstra M.B."/>
            <person name="Oettler J."/>
            <person name="Comtesse F."/>
            <person name="Shih C.J."/>
            <person name="Wu W.J."/>
            <person name="Yang C.C."/>
            <person name="Thomas J."/>
            <person name="Beaudoing E."/>
            <person name="Pradervand S."/>
            <person name="Flegel V."/>
            <person name="Cook E.D."/>
            <person name="Fabbretti R."/>
            <person name="Stockinger H."/>
            <person name="Long L."/>
            <person name="Farmerie W.G."/>
            <person name="Oakey J."/>
            <person name="Boomsma J.J."/>
            <person name="Pamilo P."/>
            <person name="Yi S.V."/>
            <person name="Heinze J."/>
            <person name="Goodisman M.A."/>
            <person name="Farinelli L."/>
            <person name="Harshman K."/>
            <person name="Hulo N."/>
            <person name="Cerutti L."/>
            <person name="Xenarios I."/>
            <person name="Shoemaker D."/>
            <person name="Keller L."/>
        </authorList>
    </citation>
    <scope>NUCLEOTIDE SEQUENCE [LARGE SCALE GENOMIC DNA]</scope>
</reference>
<name>E9IR50_SOLIN</name>
<organism>
    <name type="scientific">Solenopsis invicta</name>
    <name type="common">Red imported fire ant</name>
    <name type="synonym">Solenopsis wagneri</name>
    <dbReference type="NCBI Taxonomy" id="13686"/>
    <lineage>
        <taxon>Eukaryota</taxon>
        <taxon>Metazoa</taxon>
        <taxon>Ecdysozoa</taxon>
        <taxon>Arthropoda</taxon>
        <taxon>Hexapoda</taxon>
        <taxon>Insecta</taxon>
        <taxon>Pterygota</taxon>
        <taxon>Neoptera</taxon>
        <taxon>Endopterygota</taxon>
        <taxon>Hymenoptera</taxon>
        <taxon>Apocrita</taxon>
        <taxon>Aculeata</taxon>
        <taxon>Formicoidea</taxon>
        <taxon>Formicidae</taxon>
        <taxon>Myrmicinae</taxon>
        <taxon>Solenopsis</taxon>
    </lineage>
</organism>
<sequence length="117" mass="13893">MTDSFYAKKLQETMLSLGMKQYITEHAWLKVKLSVSKNESKYREFSARKEFDEDEFVILVKNKLLESQGWQCECMGIKPKKASEYRPINILPIYEKVLELVVKEQFEIYWETNGIIT</sequence>
<gene>
    <name evidence="1" type="ORF">SINV_11294</name>
</gene>
<feature type="non-terminal residue" evidence="1">
    <location>
        <position position="117"/>
    </location>
</feature>